<comment type="subcellular location">
    <subcellularLocation>
        <location evidence="1">Virion</location>
    </subcellularLocation>
</comment>
<dbReference type="Pfam" id="PF05065">
    <property type="entry name" value="Phage_capsid"/>
    <property type="match status" value="1"/>
</dbReference>
<proteinExistence type="predicted"/>
<dbReference type="InterPro" id="IPR024455">
    <property type="entry name" value="Phage_capsid"/>
</dbReference>
<dbReference type="NCBIfam" id="TIGR01554">
    <property type="entry name" value="major_cap_HK97"/>
    <property type="match status" value="1"/>
</dbReference>
<dbReference type="Gene3D" id="3.30.2400.10">
    <property type="entry name" value="Major capsid protein gp5"/>
    <property type="match status" value="1"/>
</dbReference>
<evidence type="ECO:0000256" key="2">
    <source>
        <dbReference type="ARBA" id="ARBA00022844"/>
    </source>
</evidence>
<accession>A0A0F9GY46</accession>
<comment type="caution">
    <text evidence="5">The sequence shown here is derived from an EMBL/GenBank/DDBJ whole genome shotgun (WGS) entry which is preliminary data.</text>
</comment>
<keyword evidence="2" id="KW-0946">Virion</keyword>
<name>A0A0F9GY46_9ZZZZ</name>
<dbReference type="AlphaFoldDB" id="A0A0F9GY46"/>
<gene>
    <name evidence="5" type="ORF">LCGC14_1852680</name>
</gene>
<evidence type="ECO:0000256" key="3">
    <source>
        <dbReference type="SAM" id="Coils"/>
    </source>
</evidence>
<feature type="coiled-coil region" evidence="3">
    <location>
        <begin position="55"/>
        <end position="93"/>
    </location>
</feature>
<organism evidence="5">
    <name type="scientific">marine sediment metagenome</name>
    <dbReference type="NCBI Taxonomy" id="412755"/>
    <lineage>
        <taxon>unclassified sequences</taxon>
        <taxon>metagenomes</taxon>
        <taxon>ecological metagenomes</taxon>
    </lineage>
</organism>
<dbReference type="EMBL" id="LAZR01018629">
    <property type="protein sequence ID" value="KKL95626.1"/>
    <property type="molecule type" value="Genomic_DNA"/>
</dbReference>
<sequence length="470" mass="50127">MVALGLVFLAVMACMLFAGFKAGLSGLPLEEMYVARKLTGGKISALLKDEKGEVRAELEAEAENQLSQLQAEYDALDVEIKDAEAKAAKVQERRELGARIDHLTMPVSAPAGATPLVTNMHDNILDDPRGGFRTIGGFAQDIAAAAAPSGAESPALKIYAAATGMSQGMGAEGGYAVPREYGTTAWDALRQDEDSLLSLCDVYTVTGESLDMLAVDETTRADGSRYGGVLAYWAAEAALMTASKPKLRRVKLEPHELHAFIYASNKLLRNAPAIQQLMNSGMIAAIKAKINAAIMAGDGVGKPLGVLNGLGLISITIETGQAAKTVVPENIAKMYARRLGNPMWFINQTVETQLLLMTLERGTSMWPVYMPPGGLASAPNGSILGKPVMTTEHCKTLGTEGDIQLNDMKAYIVGTKGTVDTAMSIHLRFDYNESVFRTIFEVDGQPWMQSAVTPENGDSLAPTISLAVRA</sequence>
<dbReference type="InterPro" id="IPR054612">
    <property type="entry name" value="Phage_capsid-like_C"/>
</dbReference>
<reference evidence="5" key="1">
    <citation type="journal article" date="2015" name="Nature">
        <title>Complex archaea that bridge the gap between prokaryotes and eukaryotes.</title>
        <authorList>
            <person name="Spang A."/>
            <person name="Saw J.H."/>
            <person name="Jorgensen S.L."/>
            <person name="Zaremba-Niedzwiedzka K."/>
            <person name="Martijn J."/>
            <person name="Lind A.E."/>
            <person name="van Eijk R."/>
            <person name="Schleper C."/>
            <person name="Guy L."/>
            <person name="Ettema T.J."/>
        </authorList>
    </citation>
    <scope>NUCLEOTIDE SEQUENCE</scope>
</reference>
<keyword evidence="3" id="KW-0175">Coiled coil</keyword>
<dbReference type="SUPFAM" id="SSF56563">
    <property type="entry name" value="Major capsid protein gp5"/>
    <property type="match status" value="1"/>
</dbReference>
<protein>
    <recommendedName>
        <fullName evidence="4">Phage capsid-like C-terminal domain-containing protein</fullName>
    </recommendedName>
</protein>
<evidence type="ECO:0000259" key="4">
    <source>
        <dbReference type="Pfam" id="PF05065"/>
    </source>
</evidence>
<dbReference type="GO" id="GO:0044423">
    <property type="term" value="C:virion component"/>
    <property type="evidence" value="ECO:0007669"/>
    <property type="project" value="UniProtKB-KW"/>
</dbReference>
<feature type="domain" description="Phage capsid-like C-terminal" evidence="4">
    <location>
        <begin position="173"/>
        <end position="452"/>
    </location>
</feature>
<evidence type="ECO:0000256" key="1">
    <source>
        <dbReference type="ARBA" id="ARBA00004328"/>
    </source>
</evidence>
<evidence type="ECO:0000313" key="5">
    <source>
        <dbReference type="EMBL" id="KKL95626.1"/>
    </source>
</evidence>